<evidence type="ECO:0000313" key="2">
    <source>
        <dbReference type="Proteomes" id="UP000724584"/>
    </source>
</evidence>
<evidence type="ECO:0000313" key="1">
    <source>
        <dbReference type="EMBL" id="KAH6651282.1"/>
    </source>
</evidence>
<comment type="caution">
    <text evidence="1">The sequence shown here is derived from an EMBL/GenBank/DDBJ whole genome shotgun (WGS) entry which is preliminary data.</text>
</comment>
<name>A0ACB7PR14_9PEZI</name>
<dbReference type="Proteomes" id="UP000724584">
    <property type="component" value="Unassembled WGS sequence"/>
</dbReference>
<reference evidence="1 2" key="1">
    <citation type="journal article" date="2021" name="Nat. Commun.">
        <title>Genetic determinants of endophytism in the Arabidopsis root mycobiome.</title>
        <authorList>
            <person name="Mesny F."/>
            <person name="Miyauchi S."/>
            <person name="Thiergart T."/>
            <person name="Pickel B."/>
            <person name="Atanasova L."/>
            <person name="Karlsson M."/>
            <person name="Huettel B."/>
            <person name="Barry K.W."/>
            <person name="Haridas S."/>
            <person name="Chen C."/>
            <person name="Bauer D."/>
            <person name="Andreopoulos W."/>
            <person name="Pangilinan J."/>
            <person name="LaButti K."/>
            <person name="Riley R."/>
            <person name="Lipzen A."/>
            <person name="Clum A."/>
            <person name="Drula E."/>
            <person name="Henrissat B."/>
            <person name="Kohler A."/>
            <person name="Grigoriev I.V."/>
            <person name="Martin F.M."/>
            <person name="Hacquard S."/>
        </authorList>
    </citation>
    <scope>NUCLEOTIDE SEQUENCE [LARGE SCALE GENOMIC DNA]</scope>
    <source>
        <strain evidence="1 2">MPI-SDFR-AT-0079</strain>
    </source>
</reference>
<gene>
    <name evidence="1" type="ORF">F5144DRAFT_589537</name>
</gene>
<keyword evidence="2" id="KW-1185">Reference proteome</keyword>
<dbReference type="EMBL" id="JAGIZQ010000001">
    <property type="protein sequence ID" value="KAH6651282.1"/>
    <property type="molecule type" value="Genomic_DNA"/>
</dbReference>
<proteinExistence type="predicted"/>
<protein>
    <submittedName>
        <fullName evidence="1">Uncharacterized protein</fullName>
    </submittedName>
</protein>
<sequence length="600" mass="66710">MHHFKLHEGRQIKEKPVCQKPSVAHTLQSSHTLHPDTPSRPTRAARHDQGCDATGGTAAGCTHSDWNRGGVLSQFAIRAVMIGPIYGNAGLGVPHGFVFRIGQPTPRPSFLRCVFQHPDTPQPCDKQTSKPTRSIIIHSTHDVLQHTPRLDGSQRELDTCEPDSQTTYPLYGSPSWSPLPHSPDPTLSLTLTSTSPHESTAPGSRRMDDPDTCWTWPFWKFGLKKDDLFGTLHDQYNTVPSPILDPEAFHHDVYEISQQAASTDEFHRLLHTRKEQRLRELNETLESAAFEIIANPSLIGTEQWQHAVQLFRTKSLDSLVRYYASYLPSDHPWYKSDSTSSSDAGSSVGSLTDSHASFFEDEEVDIVDEPFEYPSFPQKHLPASPRSMTMCSDSSAASPMGDAHHEFDFEHTTPSRSLSFSESEPDCCATAGSSAPCDCGRDSDYLSTSSTDPETPAHGVEDNDTDDTTPSTKSHKGQVTLPLHTPEVTDSETPTPKPEAHSASFFADTKPSPNHHRRHRSVSPSRPQPLSQRDLDEVLVAHRDPRNPTRSKLNRRERECSPVVQRRRRGSPAESGARIQKPLAETARSRTRGRKWAEGS</sequence>
<organism evidence="1 2">
    <name type="scientific">Chaetomium tenue</name>
    <dbReference type="NCBI Taxonomy" id="1854479"/>
    <lineage>
        <taxon>Eukaryota</taxon>
        <taxon>Fungi</taxon>
        <taxon>Dikarya</taxon>
        <taxon>Ascomycota</taxon>
        <taxon>Pezizomycotina</taxon>
        <taxon>Sordariomycetes</taxon>
        <taxon>Sordariomycetidae</taxon>
        <taxon>Sordariales</taxon>
        <taxon>Chaetomiaceae</taxon>
        <taxon>Chaetomium</taxon>
    </lineage>
</organism>
<accession>A0ACB7PR14</accession>